<accession>A0ABY7JUA5</accession>
<organism evidence="1 2">
    <name type="scientific">Peptostreptococcus equinus</name>
    <dbReference type="NCBI Taxonomy" id="3003601"/>
    <lineage>
        <taxon>Bacteria</taxon>
        <taxon>Bacillati</taxon>
        <taxon>Bacillota</taxon>
        <taxon>Clostridia</taxon>
        <taxon>Peptostreptococcales</taxon>
        <taxon>Peptostreptococcaceae</taxon>
        <taxon>Peptostreptococcus</taxon>
    </lineage>
</organism>
<proteinExistence type="predicted"/>
<dbReference type="RefSeq" id="WP_269311978.1">
    <property type="nucleotide sequence ID" value="NZ_CP114052.1"/>
</dbReference>
<name>A0ABY7JUA5_9FIRM</name>
<dbReference type="Proteomes" id="UP001164187">
    <property type="component" value="Chromosome"/>
</dbReference>
<evidence type="ECO:0008006" key="3">
    <source>
        <dbReference type="Google" id="ProtNLM"/>
    </source>
</evidence>
<keyword evidence="2" id="KW-1185">Reference proteome</keyword>
<evidence type="ECO:0000313" key="1">
    <source>
        <dbReference type="EMBL" id="WAW15307.1"/>
    </source>
</evidence>
<gene>
    <name evidence="1" type="ORF">O0R46_02310</name>
</gene>
<evidence type="ECO:0000313" key="2">
    <source>
        <dbReference type="Proteomes" id="UP001164187"/>
    </source>
</evidence>
<reference evidence="1" key="1">
    <citation type="submission" date="2022-12" db="EMBL/GenBank/DDBJ databases">
        <title>Peptostreptococcus.</title>
        <authorList>
            <person name="Lee S.H."/>
        </authorList>
    </citation>
    <scope>NUCLEOTIDE SEQUENCE</scope>
    <source>
        <strain evidence="1">CBA3647</strain>
    </source>
</reference>
<dbReference type="Gene3D" id="2.10.260.10">
    <property type="match status" value="1"/>
</dbReference>
<dbReference type="EMBL" id="CP114052">
    <property type="protein sequence ID" value="WAW15307.1"/>
    <property type="molecule type" value="Genomic_DNA"/>
</dbReference>
<protein>
    <recommendedName>
        <fullName evidence="3">AbrB/MazE/SpoVT family DNA-binding domain-containing protein</fullName>
    </recommendedName>
</protein>
<sequence>MEEKRKAKIIFNKSGDKNKSTVNRVTLPVPWVRELGITEDDREVQISIENKKIIIEKL</sequence>